<dbReference type="InterPro" id="IPR010127">
    <property type="entry name" value="Phasin_subfam-1"/>
</dbReference>
<keyword evidence="3" id="KW-1185">Reference proteome</keyword>
<accession>A0ABM8NC81</accession>
<dbReference type="RefSeq" id="WP_201641061.1">
    <property type="nucleotide sequence ID" value="NZ_CAJHCP010000002.1"/>
</dbReference>
<evidence type="ECO:0000259" key="1">
    <source>
        <dbReference type="Pfam" id="PF09361"/>
    </source>
</evidence>
<dbReference type="Proteomes" id="UP000598032">
    <property type="component" value="Unassembled WGS sequence"/>
</dbReference>
<dbReference type="InterPro" id="IPR018968">
    <property type="entry name" value="Phasin"/>
</dbReference>
<feature type="domain" description="Phasin" evidence="1">
    <location>
        <begin position="32"/>
        <end position="104"/>
    </location>
</feature>
<evidence type="ECO:0000313" key="2">
    <source>
        <dbReference type="EMBL" id="CAD6516948.1"/>
    </source>
</evidence>
<organism evidence="2 3">
    <name type="scientific">Paraburkholderia metrosideri</name>
    <dbReference type="NCBI Taxonomy" id="580937"/>
    <lineage>
        <taxon>Bacteria</taxon>
        <taxon>Pseudomonadati</taxon>
        <taxon>Pseudomonadota</taxon>
        <taxon>Betaproteobacteria</taxon>
        <taxon>Burkholderiales</taxon>
        <taxon>Burkholderiaceae</taxon>
        <taxon>Paraburkholderia</taxon>
    </lineage>
</organism>
<comment type="caution">
    <text evidence="2">The sequence shown here is derived from an EMBL/GenBank/DDBJ whole genome shotgun (WGS) entry which is preliminary data.</text>
</comment>
<evidence type="ECO:0000313" key="3">
    <source>
        <dbReference type="Proteomes" id="UP000598032"/>
    </source>
</evidence>
<sequence length="172" mass="18700">MPTTTLNQTAVFVESTAIPRAYDWTFDLVGPWEKLIELNTQTVKTTLAEQQALTNAALSSRSFEELIELQTQRVPASAKKSFAYWQHVEEIAKETHEEIITIMQTVWSKYLSTFSALSDVAPSARDSGVTLLDEAGEILTGQSSPATRNEAAAIVDSSGQVVSSGTTHGGLH</sequence>
<dbReference type="NCBIfam" id="TIGR01841">
    <property type="entry name" value="phasin"/>
    <property type="match status" value="1"/>
</dbReference>
<name>A0ABM8NC81_9BURK</name>
<reference evidence="2 3" key="1">
    <citation type="submission" date="2020-10" db="EMBL/GenBank/DDBJ databases">
        <authorList>
            <person name="Peeters C."/>
        </authorList>
    </citation>
    <scope>NUCLEOTIDE SEQUENCE [LARGE SCALE GENOMIC DNA]</scope>
    <source>
        <strain evidence="2 3">LMG 28140</strain>
    </source>
</reference>
<dbReference type="Pfam" id="PF09361">
    <property type="entry name" value="Phasin_2"/>
    <property type="match status" value="1"/>
</dbReference>
<proteinExistence type="predicted"/>
<dbReference type="EMBL" id="CAJHCP010000002">
    <property type="protein sequence ID" value="CAD6516948.1"/>
    <property type="molecule type" value="Genomic_DNA"/>
</dbReference>
<gene>
    <name evidence="2" type="ORF">LMG28140_00865</name>
</gene>
<protein>
    <recommendedName>
        <fullName evidence="1">Phasin domain-containing protein</fullName>
    </recommendedName>
</protein>